<dbReference type="PANTHER" id="PTHR30204">
    <property type="entry name" value="REDOX-CYCLING DRUG-SENSING TRANSCRIPTIONAL ACTIVATOR SOXR"/>
    <property type="match status" value="1"/>
</dbReference>
<evidence type="ECO:0000313" key="7">
    <source>
        <dbReference type="Proteomes" id="UP000198528"/>
    </source>
</evidence>
<evidence type="ECO:0000259" key="5">
    <source>
        <dbReference type="PROSITE" id="PS50937"/>
    </source>
</evidence>
<dbReference type="InterPro" id="IPR009061">
    <property type="entry name" value="DNA-bd_dom_put_sf"/>
</dbReference>
<dbReference type="InterPro" id="IPR047057">
    <property type="entry name" value="MerR_fam"/>
</dbReference>
<accession>A0A1G6NDW9</accession>
<evidence type="ECO:0000256" key="4">
    <source>
        <dbReference type="ARBA" id="ARBA00023163"/>
    </source>
</evidence>
<dbReference type="SUPFAM" id="SSF89082">
    <property type="entry name" value="Antibiotic binding domain of TipA-like multidrug resistance regulators"/>
    <property type="match status" value="1"/>
</dbReference>
<dbReference type="STRING" id="604330.SAMN04489857_0028"/>
<dbReference type="GO" id="GO:0003677">
    <property type="term" value="F:DNA binding"/>
    <property type="evidence" value="ECO:0007669"/>
    <property type="project" value="UniProtKB-KW"/>
</dbReference>
<dbReference type="Gene3D" id="1.10.1660.10">
    <property type="match status" value="1"/>
</dbReference>
<keyword evidence="3" id="KW-0010">Activator</keyword>
<dbReference type="InterPro" id="IPR000551">
    <property type="entry name" value="MerR-type_HTH_dom"/>
</dbReference>
<keyword evidence="4" id="KW-0804">Transcription</keyword>
<dbReference type="EMBL" id="FMZL01000034">
    <property type="protein sequence ID" value="SDC65901.1"/>
    <property type="molecule type" value="Genomic_DNA"/>
</dbReference>
<dbReference type="SMART" id="SM00422">
    <property type="entry name" value="HTH_MERR"/>
    <property type="match status" value="1"/>
</dbReference>
<keyword evidence="7" id="KW-1185">Reference proteome</keyword>
<evidence type="ECO:0000313" key="6">
    <source>
        <dbReference type="EMBL" id="SDC65901.1"/>
    </source>
</evidence>
<feature type="domain" description="HTH merR-type" evidence="5">
    <location>
        <begin position="1"/>
        <end position="70"/>
    </location>
</feature>
<name>A0A1G6NDW9_9ACTN</name>
<dbReference type="GO" id="GO:0003700">
    <property type="term" value="F:DNA-binding transcription factor activity"/>
    <property type="evidence" value="ECO:0007669"/>
    <property type="project" value="InterPro"/>
</dbReference>
<organism evidence="6 7">
    <name type="scientific">Parafannyhessea umbonata</name>
    <dbReference type="NCBI Taxonomy" id="604330"/>
    <lineage>
        <taxon>Bacteria</taxon>
        <taxon>Bacillati</taxon>
        <taxon>Actinomycetota</taxon>
        <taxon>Coriobacteriia</taxon>
        <taxon>Coriobacteriales</taxon>
        <taxon>Atopobiaceae</taxon>
        <taxon>Parafannyhessea</taxon>
    </lineage>
</organism>
<evidence type="ECO:0000256" key="1">
    <source>
        <dbReference type="ARBA" id="ARBA00023015"/>
    </source>
</evidence>
<sequence>MRTVHEVSELAHVSVRTLHHYDKIGLLKPSARSQAGYRLYSDDDLARLQQIMLFRELEFSLADIGAILDSPDFDLKRALDQQIELLELRREHIGNLIGMARAMRDGGESALEFGPFDTSKLDEYAEQAKASWGKTPQWKEYEEKWAGRSKGEQVAMGKSLMELFVPFGRMSAEGADPSCEEALAQVARIQAFITENYYDCTNEILAGLGQAYGGGGDFTQNINAAAGPGAAEFAAAAVRAYCERA</sequence>
<dbReference type="Gene3D" id="1.10.490.50">
    <property type="entry name" value="Antibiotic binding domain of TipA-like multidrug resistance regulators"/>
    <property type="match status" value="1"/>
</dbReference>
<dbReference type="AlphaFoldDB" id="A0A1G6NDW9"/>
<dbReference type="Pfam" id="PF13411">
    <property type="entry name" value="MerR_1"/>
    <property type="match status" value="1"/>
</dbReference>
<dbReference type="InterPro" id="IPR012925">
    <property type="entry name" value="TipAS_dom"/>
</dbReference>
<gene>
    <name evidence="6" type="ORF">SAMN04487824_1342</name>
</gene>
<dbReference type="InterPro" id="IPR036244">
    <property type="entry name" value="TipA-like_antibiotic-bd"/>
</dbReference>
<protein>
    <submittedName>
        <fullName evidence="6">DNA-binding transcriptional regulator, MerR family</fullName>
    </submittedName>
</protein>
<dbReference type="PANTHER" id="PTHR30204:SF90">
    <property type="entry name" value="HTH-TYPE TRANSCRIPTIONAL ACTIVATOR MTA"/>
    <property type="match status" value="1"/>
</dbReference>
<keyword evidence="1" id="KW-0805">Transcription regulation</keyword>
<evidence type="ECO:0000256" key="2">
    <source>
        <dbReference type="ARBA" id="ARBA00023125"/>
    </source>
</evidence>
<dbReference type="RefSeq" id="WP_090847811.1">
    <property type="nucleotide sequence ID" value="NZ_FMZL01000034.1"/>
</dbReference>
<proteinExistence type="predicted"/>
<dbReference type="PROSITE" id="PS50937">
    <property type="entry name" value="HTH_MERR_2"/>
    <property type="match status" value="1"/>
</dbReference>
<dbReference type="Proteomes" id="UP000198528">
    <property type="component" value="Unassembled WGS sequence"/>
</dbReference>
<dbReference type="Pfam" id="PF07739">
    <property type="entry name" value="TipAS"/>
    <property type="match status" value="1"/>
</dbReference>
<evidence type="ECO:0000256" key="3">
    <source>
        <dbReference type="ARBA" id="ARBA00023159"/>
    </source>
</evidence>
<keyword evidence="2 6" id="KW-0238">DNA-binding</keyword>
<reference evidence="7" key="1">
    <citation type="submission" date="2016-10" db="EMBL/GenBank/DDBJ databases">
        <authorList>
            <person name="Varghese N."/>
            <person name="Submissions S."/>
        </authorList>
    </citation>
    <scope>NUCLEOTIDE SEQUENCE [LARGE SCALE GENOMIC DNA]</scope>
    <source>
        <strain evidence="7">DSM 22619</strain>
    </source>
</reference>
<dbReference type="SUPFAM" id="SSF46955">
    <property type="entry name" value="Putative DNA-binding domain"/>
    <property type="match status" value="1"/>
</dbReference>
<dbReference type="CDD" id="cd01106">
    <property type="entry name" value="HTH_TipAL-Mta"/>
    <property type="match status" value="1"/>
</dbReference>